<dbReference type="UniPathway" id="UPA00079"/>
<dbReference type="GO" id="GO:0070204">
    <property type="term" value="F:2-succinyl-5-enolpyruvyl-6-hydroxy-3-cyclohexene-1-carboxylic-acid synthase activity"/>
    <property type="evidence" value="ECO:0007669"/>
    <property type="project" value="UniProtKB-UniRule"/>
</dbReference>
<proteinExistence type="inferred from homology"/>
<evidence type="ECO:0000256" key="3">
    <source>
        <dbReference type="ARBA" id="ARBA00022842"/>
    </source>
</evidence>
<dbReference type="GO" id="GO:0009234">
    <property type="term" value="P:menaquinone biosynthetic process"/>
    <property type="evidence" value="ECO:0007669"/>
    <property type="project" value="UniProtKB-UniRule"/>
</dbReference>
<comment type="catalytic activity">
    <reaction evidence="6">
        <text>isochorismate + 2-oxoglutarate + H(+) = 5-enolpyruvoyl-6-hydroxy-2-succinyl-cyclohex-3-ene-1-carboxylate + CO2</text>
        <dbReference type="Rhea" id="RHEA:25593"/>
        <dbReference type="ChEBI" id="CHEBI:15378"/>
        <dbReference type="ChEBI" id="CHEBI:16526"/>
        <dbReference type="ChEBI" id="CHEBI:16810"/>
        <dbReference type="ChEBI" id="CHEBI:29780"/>
        <dbReference type="ChEBI" id="CHEBI:58818"/>
        <dbReference type="EC" id="2.2.1.9"/>
    </reaction>
</comment>
<comment type="similarity">
    <text evidence="6">Belongs to the TPP enzyme family. MenD subfamily.</text>
</comment>
<comment type="pathway">
    <text evidence="6">Quinol/quinone metabolism; menaquinone biosynthesis.</text>
</comment>
<organism evidence="8 9">
    <name type="scientific">Aquiluna borgnonia</name>
    <dbReference type="NCBI Taxonomy" id="2499157"/>
    <lineage>
        <taxon>Bacteria</taxon>
        <taxon>Bacillati</taxon>
        <taxon>Actinomycetota</taxon>
        <taxon>Actinomycetes</taxon>
        <taxon>Micrococcales</taxon>
        <taxon>Microbacteriaceae</taxon>
        <taxon>Luna cluster</taxon>
        <taxon>Luna-1 subcluster</taxon>
        <taxon>Aquiluna</taxon>
    </lineage>
</organism>
<dbReference type="GO" id="GO:0030145">
    <property type="term" value="F:manganese ion binding"/>
    <property type="evidence" value="ECO:0007669"/>
    <property type="project" value="UniProtKB-UniRule"/>
</dbReference>
<dbReference type="KEGG" id="aqg:HRU87_06310"/>
<dbReference type="HAMAP" id="MF_01659">
    <property type="entry name" value="MenD"/>
    <property type="match status" value="1"/>
</dbReference>
<evidence type="ECO:0000313" key="8">
    <source>
        <dbReference type="EMBL" id="QKJ25769.1"/>
    </source>
</evidence>
<dbReference type="InterPro" id="IPR029061">
    <property type="entry name" value="THDP-binding"/>
</dbReference>
<dbReference type="GO" id="GO:0030976">
    <property type="term" value="F:thiamine pyrophosphate binding"/>
    <property type="evidence" value="ECO:0007669"/>
    <property type="project" value="UniProtKB-UniRule"/>
</dbReference>
<feature type="domain" description="Thiamine pyrophosphate enzyme N-terminal TPP-binding" evidence="7">
    <location>
        <begin position="7"/>
        <end position="123"/>
    </location>
</feature>
<dbReference type="RefSeq" id="WP_173494066.1">
    <property type="nucleotide sequence ID" value="NZ_CP054056.1"/>
</dbReference>
<keyword evidence="4 6" id="KW-0786">Thiamine pyrophosphate</keyword>
<keyword evidence="2 6" id="KW-0479">Metal-binding</keyword>
<dbReference type="PIRSF" id="PIRSF004983">
    <property type="entry name" value="MenD"/>
    <property type="match status" value="1"/>
</dbReference>
<comment type="subunit">
    <text evidence="6">Homodimer.</text>
</comment>
<comment type="cofactor">
    <cofactor evidence="6">
        <name>thiamine diphosphate</name>
        <dbReference type="ChEBI" id="CHEBI:58937"/>
    </cofactor>
    <text evidence="6">Binds 1 thiamine pyrophosphate per subunit.</text>
</comment>
<evidence type="ECO:0000256" key="1">
    <source>
        <dbReference type="ARBA" id="ARBA00022679"/>
    </source>
</evidence>
<dbReference type="InterPro" id="IPR012001">
    <property type="entry name" value="Thiamin_PyroP_enz_TPP-bd_dom"/>
</dbReference>
<accession>A0A7D4Q4R1</accession>
<reference evidence="8 9" key="1">
    <citation type="submission" date="2020-05" db="EMBL/GenBank/DDBJ databases">
        <title>Aquirufa sp. strain 15G-AUS-rot a new Aquirufa species.</title>
        <authorList>
            <person name="Pitt A."/>
            <person name="Hahn M.W."/>
        </authorList>
    </citation>
    <scope>NUCLEOTIDE SEQUENCE [LARGE SCALE GENOMIC DNA]</scope>
    <source>
        <strain evidence="8 9">15G-AUS-rot</strain>
    </source>
</reference>
<dbReference type="PANTHER" id="PTHR42916">
    <property type="entry name" value="2-SUCCINYL-5-ENOLPYRUVYL-6-HYDROXY-3-CYCLOHEXENE-1-CARBOXYLATE SYNTHASE"/>
    <property type="match status" value="1"/>
</dbReference>
<dbReference type="Gene3D" id="3.40.50.970">
    <property type="match status" value="2"/>
</dbReference>
<dbReference type="GO" id="GO:0000287">
    <property type="term" value="F:magnesium ion binding"/>
    <property type="evidence" value="ECO:0007669"/>
    <property type="project" value="UniProtKB-UniRule"/>
</dbReference>
<dbReference type="Proteomes" id="UP000501003">
    <property type="component" value="Chromosome"/>
</dbReference>
<keyword evidence="9" id="KW-1185">Reference proteome</keyword>
<evidence type="ECO:0000256" key="5">
    <source>
        <dbReference type="ARBA" id="ARBA00023211"/>
    </source>
</evidence>
<comment type="function">
    <text evidence="6">Catalyzes the thiamine diphosphate-dependent decarboxylation of 2-oxoglutarate and the subsequent addition of the resulting succinic semialdehyde-thiamine pyrophosphate anion to isochorismate to yield 2-succinyl-5-enolpyruvyl-6-hydroxy-3-cyclohexene-1-carboxylate (SEPHCHC).</text>
</comment>
<dbReference type="CDD" id="cd07037">
    <property type="entry name" value="TPP_PYR_MenD"/>
    <property type="match status" value="1"/>
</dbReference>
<name>A0A7D4Q4R1_9MICO</name>
<dbReference type="Gene3D" id="3.40.50.1220">
    <property type="entry name" value="TPP-binding domain"/>
    <property type="match status" value="1"/>
</dbReference>
<gene>
    <name evidence="6 8" type="primary">menD</name>
    <name evidence="8" type="ORF">HRU87_06310</name>
</gene>
<keyword evidence="1 6" id="KW-0808">Transferase</keyword>
<evidence type="ECO:0000256" key="4">
    <source>
        <dbReference type="ARBA" id="ARBA00023052"/>
    </source>
</evidence>
<keyword evidence="5 6" id="KW-0464">Manganese</keyword>
<dbReference type="PANTHER" id="PTHR42916:SF1">
    <property type="entry name" value="PROTEIN PHYLLO, CHLOROPLASTIC"/>
    <property type="match status" value="1"/>
</dbReference>
<sequence>MSSSQEFAARLIAQLAGAGATNFYLAPGARSQSLAIAAGQLAQAGKIQLSVRLDERSMGFVALGRAMSSGSPSVLITTSGTAVANLHPAVLEAHHSGVPLIVLSADRPARLRGKGANQTTNQVGIFADALRQMVDVSVPEMGEFDPASLALDAVASAIGTATNSPGPVQLNLQFQEPLSANEPSALEFFKPVEVSPSQPQSPSELSVEVHQGAVVVAGSLAGPQAVEFAKLANLPLLAEPPSGARYSEQAVVNYAAALKTELAEQVTQVFVYGKPTLSRAIMRLISKAEVWVCNSPQHGVFDPFGNAMGFADQLVPRGQSSSDWLESWKSFPASSTGRAELANLIWESTKPDENLLFGASQIIREAEAGLSPRQVNAYANRGLAGIDGTVSTAIGLAQGGSRTRALIGDLTLLHDASALNVSTLGALDLQLIVGNDGGGEIFRHLEVAQSLSPEVLEKLFLTPQQVNLEQLAAAYGWNYRMVTNLGELQSLLSEQGLWLIDYLLSPSKA</sequence>
<dbReference type="Pfam" id="PF02776">
    <property type="entry name" value="TPP_enzyme_N"/>
    <property type="match status" value="1"/>
</dbReference>
<dbReference type="InterPro" id="IPR004433">
    <property type="entry name" value="MenaQ_synth_MenD"/>
</dbReference>
<evidence type="ECO:0000313" key="9">
    <source>
        <dbReference type="Proteomes" id="UP000501003"/>
    </source>
</evidence>
<keyword evidence="3 6" id="KW-0460">Magnesium</keyword>
<dbReference type="SUPFAM" id="SSF52518">
    <property type="entry name" value="Thiamin diphosphate-binding fold (THDP-binding)"/>
    <property type="match status" value="2"/>
</dbReference>
<keyword evidence="6" id="KW-0474">Menaquinone biosynthesis</keyword>
<evidence type="ECO:0000259" key="7">
    <source>
        <dbReference type="Pfam" id="PF02776"/>
    </source>
</evidence>
<dbReference type="AlphaFoldDB" id="A0A7D4Q4R1"/>
<evidence type="ECO:0000256" key="6">
    <source>
        <dbReference type="HAMAP-Rule" id="MF_01659"/>
    </source>
</evidence>
<comment type="cofactor">
    <cofactor evidence="6">
        <name>Mg(2+)</name>
        <dbReference type="ChEBI" id="CHEBI:18420"/>
    </cofactor>
    <cofactor evidence="6">
        <name>Mn(2+)</name>
        <dbReference type="ChEBI" id="CHEBI:29035"/>
    </cofactor>
</comment>
<protein>
    <recommendedName>
        <fullName evidence="6">2-succinyl-5-enolpyruvyl-6-hydroxy-3-cyclohexene-1-carboxylate synthase</fullName>
        <shortName evidence="6">SEPHCHC synthase</shortName>
        <ecNumber evidence="6">2.2.1.9</ecNumber>
    </recommendedName>
    <alternativeName>
        <fullName evidence="6">Menaquinone biosynthesis protein MenD</fullName>
    </alternativeName>
</protein>
<dbReference type="UniPathway" id="UPA01057">
    <property type="reaction ID" value="UER00164"/>
</dbReference>
<dbReference type="NCBIfam" id="TIGR00173">
    <property type="entry name" value="menD"/>
    <property type="match status" value="1"/>
</dbReference>
<dbReference type="CDD" id="cd02009">
    <property type="entry name" value="TPP_SHCHC_synthase"/>
    <property type="match status" value="1"/>
</dbReference>
<dbReference type="EMBL" id="CP054056">
    <property type="protein sequence ID" value="QKJ25769.1"/>
    <property type="molecule type" value="Genomic_DNA"/>
</dbReference>
<evidence type="ECO:0000256" key="2">
    <source>
        <dbReference type="ARBA" id="ARBA00022723"/>
    </source>
</evidence>
<comment type="pathway">
    <text evidence="6">Quinol/quinone metabolism; 1,4-dihydroxy-2-naphthoate biosynthesis; 1,4-dihydroxy-2-naphthoate from chorismate: step 2/7.</text>
</comment>
<dbReference type="EC" id="2.2.1.9" evidence="6"/>